<reference evidence="2" key="1">
    <citation type="journal article" date="2015" name="Nature">
        <title>Complex archaea that bridge the gap between prokaryotes and eukaryotes.</title>
        <authorList>
            <person name="Spang A."/>
            <person name="Saw J.H."/>
            <person name="Jorgensen S.L."/>
            <person name="Zaremba-Niedzwiedzka K."/>
            <person name="Martijn J."/>
            <person name="Lind A.E."/>
            <person name="van Eijk R."/>
            <person name="Schleper C."/>
            <person name="Guy L."/>
            <person name="Ettema T.J."/>
        </authorList>
    </citation>
    <scope>NUCLEOTIDE SEQUENCE</scope>
</reference>
<dbReference type="EMBL" id="LAZR01000069">
    <property type="protein sequence ID" value="KKN95557.1"/>
    <property type="molecule type" value="Genomic_DNA"/>
</dbReference>
<feature type="non-terminal residue" evidence="2">
    <location>
        <position position="1"/>
    </location>
</feature>
<protein>
    <submittedName>
        <fullName evidence="2">Uncharacterized protein</fullName>
    </submittedName>
</protein>
<organism evidence="2">
    <name type="scientific">marine sediment metagenome</name>
    <dbReference type="NCBI Taxonomy" id="412755"/>
    <lineage>
        <taxon>unclassified sequences</taxon>
        <taxon>metagenomes</taxon>
        <taxon>ecological metagenomes</taxon>
    </lineage>
</organism>
<proteinExistence type="predicted"/>
<accession>A0A0F9V764</accession>
<name>A0A0F9V764_9ZZZZ</name>
<feature type="compositionally biased region" description="Polar residues" evidence="1">
    <location>
        <begin position="23"/>
        <end position="35"/>
    </location>
</feature>
<feature type="region of interest" description="Disordered" evidence="1">
    <location>
        <begin position="1"/>
        <end position="43"/>
    </location>
</feature>
<comment type="caution">
    <text evidence="2">The sequence shown here is derived from an EMBL/GenBank/DDBJ whole genome shotgun (WGS) entry which is preliminary data.</text>
</comment>
<gene>
    <name evidence="2" type="ORF">LCGC14_0174250</name>
</gene>
<dbReference type="AlphaFoldDB" id="A0A0F9V764"/>
<evidence type="ECO:0000313" key="2">
    <source>
        <dbReference type="EMBL" id="KKN95557.1"/>
    </source>
</evidence>
<sequence length="43" mass="4705">KTQRHPPKTTEWGCKALPKKISGGTTQGEQISSNKAELVEDKP</sequence>
<evidence type="ECO:0000256" key="1">
    <source>
        <dbReference type="SAM" id="MobiDB-lite"/>
    </source>
</evidence>